<reference evidence="12 13" key="1">
    <citation type="submission" date="2017-12" db="EMBL/GenBank/DDBJ databases">
        <title>Comparative genomics of Botrytis spp.</title>
        <authorList>
            <person name="Valero-Jimenez C.A."/>
            <person name="Tapia P."/>
            <person name="Veloso J."/>
            <person name="Silva-Moreno E."/>
            <person name="Staats M."/>
            <person name="Valdes J.H."/>
            <person name="Van Kan J.A.L."/>
        </authorList>
    </citation>
    <scope>NUCLEOTIDE SEQUENCE [LARGE SCALE GENOMIC DNA]</scope>
    <source>
        <strain evidence="12 13">MUCL3349</strain>
    </source>
</reference>
<dbReference type="PROSITE" id="PS50011">
    <property type="entry name" value="PROTEIN_KINASE_DOM"/>
    <property type="match status" value="1"/>
</dbReference>
<evidence type="ECO:0000256" key="4">
    <source>
        <dbReference type="ARBA" id="ARBA00013948"/>
    </source>
</evidence>
<dbReference type="InterPro" id="IPR010730">
    <property type="entry name" value="HET"/>
</dbReference>
<dbReference type="Proteomes" id="UP000297280">
    <property type="component" value="Unassembled WGS sequence"/>
</dbReference>
<dbReference type="PROSITE" id="PS00109">
    <property type="entry name" value="PROTEIN_KINASE_TYR"/>
    <property type="match status" value="1"/>
</dbReference>
<keyword evidence="13" id="KW-1185">Reference proteome</keyword>
<dbReference type="GO" id="GO:0004674">
    <property type="term" value="F:protein serine/threonine kinase activity"/>
    <property type="evidence" value="ECO:0007669"/>
    <property type="project" value="UniProtKB-EC"/>
</dbReference>
<feature type="compositionally biased region" description="Polar residues" evidence="10">
    <location>
        <begin position="60"/>
        <end position="69"/>
    </location>
</feature>
<dbReference type="PANTHER" id="PTHR38248">
    <property type="entry name" value="FUNK1 6"/>
    <property type="match status" value="1"/>
</dbReference>
<evidence type="ECO:0000256" key="7">
    <source>
        <dbReference type="ARBA" id="ARBA00033194"/>
    </source>
</evidence>
<sequence>MQASPLIKWVIIRHVNKRGNCNGLDILIENTESVIIVQPSRRSIFRLYSDPPDPEGPPGTQGTPDQSPINFPGSLRFPLLRAWLQRCDKEHRDRISSRRYAMPTRLLNVSPSKDTADLRLDEMDPSDTIDGIQYIALSHCWGQLPPNEVPPYCTTRQNIEPRRVGFTVVDLPRTFQDTIEVTRKLGLQYLWIDSLCILQGEGGDWEQESKRMEDVFASAYCTVAAASASDSSTGFLEQQIENENVYIQNELGQYFYLSTNLADFDQDVENSQLNQRAWVLQERFLSRRTIYFSRNQVYGECGEGIYAGDMIYLRCEDQTKKHFQLDPMFPKRLQDSGYAATLSFLLSFLEDYSRRGITKPTDRAVAISGLVTRLASILPCEVHHGIFNMFLHRTLLWRRSGHQELKRIKYMSNKPVPSWSWMAYEGRIEFPRDDHGALELFTDLTFNVQNLTIIVWEFTDSAMKLKKEKDGTCYELLDSNDVKKGWVGLDEEKELPAKRGVVLVAKHKTDQPGNCQYFVLIVRSKESNDDIMIDRGLQRRAISMANTSNLDIISSNPVKDGLYAFRRLFESTRIDLDVVESSNTVQAVLSGATGTGMAQIIVARKKAKFKNGSSVLHLRPFRSAIMATASELDKIRSEPIKEGLGTFRRRFESIRSDLGIALSSDTVQIVFSTAATAVVKSLVLDLILALQNQPASRILPSRIADRTLSSDLTILYSRVDSNQLDSASAIPLVEQILRNDPDTPTRNDADIWHAVFELVARTNPITPLTAFEKSVLDTPLRSSSASQRGTEQTHDEVDQRILEELTGRVYYNVGGFFERYFEEKSWTNKARDIYNESRAQYAEGCWSRWPEPSLQGPFFEWFTKFQDTILSGLGRRYYTSANKVLSGSEADRKLNIFLTPADAVLLHGEHDWSNVLVIGEHKQNSDEDGSTKTLVQLAGYAREVFGSQPERRFVPGFTICGSIMRLWVFDRSGSYNSEKFDVHEEPERFVRVIAGYALMTDAELGLNTFVKHDGNGKCIVARDVNICLEDKPIASTKAIVCRGTTCYRGRRSDSTEWEYVVKFAWPSDKRQQEGKLLKLAKERGVTGIATWFNHEQIVIDGDPDTISHFRRDMNFGRPRKLSSKASWVDVSPESSRRYSKSSLKGRSRSSSNRLKGLGIVASTSSSGKKRKRNEILDPGSRLKRSKSDGSHASGTNIRIQERETDAIGAHSIQETVVDSLAHCRNEWQRNNVNCIQEDGVDSFTDYESEMYDNRVNYCLVTSPAGRPLREYRSVRELLEVLRDAIRGHRSLLEDGKILHRDISENNIIITELPAEGDPKGRLIDLDLAKELDSMPSGARHRTGTMQFMAIEVLEGNGHTYRHDLESFFYVFLWMCVRYGYEGTGRPKLNKLIRLKTNLLRGWYTGTYTEIANTKHGHMDKNRFENIVAEFAPKFENLKPLARELRHVLFPIRDGAIFTGTFQDHSIMYDGMIKAFDSAIDRLGKEEQVNA</sequence>
<dbReference type="EC" id="2.7.11.1" evidence="3"/>
<dbReference type="Gene3D" id="1.10.510.10">
    <property type="entry name" value="Transferase(Phosphotransferase) domain 1"/>
    <property type="match status" value="1"/>
</dbReference>
<comment type="catalytic activity">
    <reaction evidence="8">
        <text>L-threonyl-[protein] + ATP = O-phospho-L-threonyl-[protein] + ADP + H(+)</text>
        <dbReference type="Rhea" id="RHEA:46608"/>
        <dbReference type="Rhea" id="RHEA-COMP:11060"/>
        <dbReference type="Rhea" id="RHEA-COMP:11605"/>
        <dbReference type="ChEBI" id="CHEBI:15378"/>
        <dbReference type="ChEBI" id="CHEBI:30013"/>
        <dbReference type="ChEBI" id="CHEBI:30616"/>
        <dbReference type="ChEBI" id="CHEBI:61977"/>
        <dbReference type="ChEBI" id="CHEBI:456216"/>
        <dbReference type="EC" id="2.7.11.1"/>
    </reaction>
</comment>
<evidence type="ECO:0000313" key="12">
    <source>
        <dbReference type="EMBL" id="TGO89192.1"/>
    </source>
</evidence>
<dbReference type="EMBL" id="PQXO01000121">
    <property type="protein sequence ID" value="TGO89192.1"/>
    <property type="molecule type" value="Genomic_DNA"/>
</dbReference>
<dbReference type="STRING" id="87229.A0A4Z1KXE7"/>
<feature type="compositionally biased region" description="Low complexity" evidence="10">
    <location>
        <begin position="1148"/>
        <end position="1158"/>
    </location>
</feature>
<dbReference type="PANTHER" id="PTHR38248:SF2">
    <property type="entry name" value="FUNK1 11"/>
    <property type="match status" value="1"/>
</dbReference>
<proteinExistence type="predicted"/>
<dbReference type="Pfam" id="PF17667">
    <property type="entry name" value="Pkinase_fungal"/>
    <property type="match status" value="1"/>
</dbReference>
<comment type="function">
    <text evidence="1">Component of the EKC/KEOPS complex that is required for the formation of a threonylcarbamoyl group on adenosine at position 37 (t(6)A37) in tRNAs that read codons beginning with adenine. The complex is probably involved in the transfer of the threonylcarbamoyl moiety of threonylcarbamoyl-AMP (TC-AMP) to the N6 group of A37. BUD32 has ATPase activity in the context of the EKC/KEOPS complex and likely plays a supporting role to the catalytic subunit KAE1. The EKC/KEOPS complex also promotes both telomere uncapping and telomere elongation. The complex is required for efficient recruitment of transcriptional coactivators.</text>
</comment>
<evidence type="ECO:0000256" key="10">
    <source>
        <dbReference type="SAM" id="MobiDB-lite"/>
    </source>
</evidence>
<dbReference type="SUPFAM" id="SSF56112">
    <property type="entry name" value="Protein kinase-like (PK-like)"/>
    <property type="match status" value="1"/>
</dbReference>
<evidence type="ECO:0000256" key="5">
    <source>
        <dbReference type="ARBA" id="ARBA00019973"/>
    </source>
</evidence>
<feature type="compositionally biased region" description="Basic residues" evidence="10">
    <location>
        <begin position="1137"/>
        <end position="1147"/>
    </location>
</feature>
<evidence type="ECO:0000256" key="3">
    <source>
        <dbReference type="ARBA" id="ARBA00012513"/>
    </source>
</evidence>
<name>A0A4Z1KXE7_9HELO</name>
<dbReference type="InterPro" id="IPR040976">
    <property type="entry name" value="Pkinase_fungal"/>
</dbReference>
<comment type="catalytic activity">
    <reaction evidence="9">
        <text>L-seryl-[protein] + ATP = O-phospho-L-seryl-[protein] + ADP + H(+)</text>
        <dbReference type="Rhea" id="RHEA:17989"/>
        <dbReference type="Rhea" id="RHEA-COMP:9863"/>
        <dbReference type="Rhea" id="RHEA-COMP:11604"/>
        <dbReference type="ChEBI" id="CHEBI:15378"/>
        <dbReference type="ChEBI" id="CHEBI:29999"/>
        <dbReference type="ChEBI" id="CHEBI:30616"/>
        <dbReference type="ChEBI" id="CHEBI:83421"/>
        <dbReference type="ChEBI" id="CHEBI:456216"/>
        <dbReference type="EC" id="2.7.11.1"/>
    </reaction>
</comment>
<gene>
    <name evidence="12" type="ORF">BPOR_0121g00190</name>
</gene>
<protein>
    <recommendedName>
        <fullName evidence="5">EKC/KEOPS complex subunit BUD32</fullName>
        <ecNumber evidence="3">2.7.11.1</ecNumber>
    </recommendedName>
    <alternativeName>
        <fullName evidence="6 7">Atypical Serine/threonine protein kinase BUD32</fullName>
    </alternativeName>
    <alternativeName>
        <fullName evidence="4">EKC/KEOPS complex subunit bud32</fullName>
    </alternativeName>
</protein>
<dbReference type="InterPro" id="IPR008266">
    <property type="entry name" value="Tyr_kinase_AS"/>
</dbReference>
<feature type="domain" description="Protein kinase" evidence="11">
    <location>
        <begin position="1149"/>
        <end position="1449"/>
    </location>
</feature>
<dbReference type="InterPro" id="IPR011009">
    <property type="entry name" value="Kinase-like_dom_sf"/>
</dbReference>
<organism evidence="12 13">
    <name type="scientific">Botrytis porri</name>
    <dbReference type="NCBI Taxonomy" id="87229"/>
    <lineage>
        <taxon>Eukaryota</taxon>
        <taxon>Fungi</taxon>
        <taxon>Dikarya</taxon>
        <taxon>Ascomycota</taxon>
        <taxon>Pezizomycotina</taxon>
        <taxon>Leotiomycetes</taxon>
        <taxon>Helotiales</taxon>
        <taxon>Sclerotiniaceae</taxon>
        <taxon>Botrytis</taxon>
    </lineage>
</organism>
<feature type="region of interest" description="Disordered" evidence="10">
    <location>
        <begin position="1137"/>
        <end position="1205"/>
    </location>
</feature>
<evidence type="ECO:0000256" key="6">
    <source>
        <dbReference type="ARBA" id="ARBA00030980"/>
    </source>
</evidence>
<evidence type="ECO:0000256" key="1">
    <source>
        <dbReference type="ARBA" id="ARBA00003747"/>
    </source>
</evidence>
<evidence type="ECO:0000256" key="8">
    <source>
        <dbReference type="ARBA" id="ARBA00047899"/>
    </source>
</evidence>
<feature type="region of interest" description="Disordered" evidence="10">
    <location>
        <begin position="48"/>
        <end position="69"/>
    </location>
</feature>
<dbReference type="Pfam" id="PF06985">
    <property type="entry name" value="HET"/>
    <property type="match status" value="1"/>
</dbReference>
<dbReference type="InterPro" id="IPR000719">
    <property type="entry name" value="Prot_kinase_dom"/>
</dbReference>
<accession>A0A4Z1KXE7</accession>
<evidence type="ECO:0000259" key="11">
    <source>
        <dbReference type="PROSITE" id="PS50011"/>
    </source>
</evidence>
<evidence type="ECO:0000256" key="2">
    <source>
        <dbReference type="ARBA" id="ARBA00011534"/>
    </source>
</evidence>
<dbReference type="GO" id="GO:0005524">
    <property type="term" value="F:ATP binding"/>
    <property type="evidence" value="ECO:0007669"/>
    <property type="project" value="InterPro"/>
</dbReference>
<comment type="subunit">
    <text evidence="2">Component of the EKC/KEOPS complex composed of at least BUD32, CGI121, GON7, KAE1 and PCC1; the whole complex dimerizes.</text>
</comment>
<comment type="caution">
    <text evidence="12">The sequence shown here is derived from an EMBL/GenBank/DDBJ whole genome shotgun (WGS) entry which is preliminary data.</text>
</comment>
<evidence type="ECO:0000313" key="13">
    <source>
        <dbReference type="Proteomes" id="UP000297280"/>
    </source>
</evidence>
<evidence type="ECO:0000256" key="9">
    <source>
        <dbReference type="ARBA" id="ARBA00048679"/>
    </source>
</evidence>